<sequence>MLQVAKADERALSVDKAMTAQVHQTSEQQTQSHDGSPAPTLKLVIIVPIQVNSGTATLTITPNHTYKQQKIDNASSTELQTILTHIKGVFKPKRLQFSIASAPGISFQRLMDSLTAS</sequence>
<evidence type="ECO:0000313" key="6">
    <source>
        <dbReference type="Proteomes" id="UP000054805"/>
    </source>
</evidence>
<dbReference type="EMBL" id="JYDS01000455">
    <property type="protein sequence ID" value="KRZ05767.1"/>
    <property type="molecule type" value="Genomic_DNA"/>
</dbReference>
<dbReference type="AlphaFoldDB" id="A0A0V1E4P2"/>
<evidence type="ECO:0000313" key="4">
    <source>
        <dbReference type="EMBL" id="KRZ35373.1"/>
    </source>
</evidence>
<dbReference type="OrthoDB" id="427924at2759"/>
<comment type="caution">
    <text evidence="2">The sequence shown here is derived from an EMBL/GenBank/DDBJ whole genome shotgun (WGS) entry which is preliminary data.</text>
</comment>
<evidence type="ECO:0000256" key="1">
    <source>
        <dbReference type="SAM" id="MobiDB-lite"/>
    </source>
</evidence>
<feature type="compositionally biased region" description="Polar residues" evidence="1">
    <location>
        <begin position="21"/>
        <end position="34"/>
    </location>
</feature>
<reference evidence="5 6" key="1">
    <citation type="submission" date="2015-01" db="EMBL/GenBank/DDBJ databases">
        <title>Evolution of Trichinella species and genotypes.</title>
        <authorList>
            <person name="Korhonen P.K."/>
            <person name="Edoardo P."/>
            <person name="Giuseppe L.R."/>
            <person name="Gasser R.B."/>
        </authorList>
    </citation>
    <scope>NUCLEOTIDE SEQUENCE [LARGE SCALE GENOMIC DNA]</scope>
    <source>
        <strain evidence="2">ISS13</strain>
        <strain evidence="4">ISS176</strain>
        <strain evidence="3">ISS588</strain>
    </source>
</reference>
<dbReference type="Proteomes" id="UP000054632">
    <property type="component" value="Unassembled WGS sequence"/>
</dbReference>
<name>A0A0V1E4P2_TRIPS</name>
<evidence type="ECO:0000313" key="2">
    <source>
        <dbReference type="EMBL" id="KRY68807.1"/>
    </source>
</evidence>
<protein>
    <submittedName>
        <fullName evidence="2">Uncharacterized protein</fullName>
    </submittedName>
</protein>
<evidence type="ECO:0000313" key="3">
    <source>
        <dbReference type="EMBL" id="KRZ05767.1"/>
    </source>
</evidence>
<dbReference type="Proteomes" id="UP000054805">
    <property type="component" value="Unassembled WGS sequence"/>
</dbReference>
<proteinExistence type="predicted"/>
<dbReference type="EMBL" id="JYDR01000103">
    <property type="protein sequence ID" value="KRY68807.1"/>
    <property type="molecule type" value="Genomic_DNA"/>
</dbReference>
<keyword evidence="6" id="KW-1185">Reference proteome</keyword>
<organism evidence="2 5">
    <name type="scientific">Trichinella pseudospiralis</name>
    <name type="common">Parasitic roundworm</name>
    <dbReference type="NCBI Taxonomy" id="6337"/>
    <lineage>
        <taxon>Eukaryota</taxon>
        <taxon>Metazoa</taxon>
        <taxon>Ecdysozoa</taxon>
        <taxon>Nematoda</taxon>
        <taxon>Enoplea</taxon>
        <taxon>Dorylaimia</taxon>
        <taxon>Trichinellida</taxon>
        <taxon>Trichinellidae</taxon>
        <taxon>Trichinella</taxon>
    </lineage>
</organism>
<dbReference type="EMBL" id="JYDV01000091">
    <property type="protein sequence ID" value="KRZ35373.1"/>
    <property type="molecule type" value="Genomic_DNA"/>
</dbReference>
<feature type="region of interest" description="Disordered" evidence="1">
    <location>
        <begin position="16"/>
        <end position="38"/>
    </location>
</feature>
<accession>A0A0V1E4P2</accession>
<evidence type="ECO:0000313" key="5">
    <source>
        <dbReference type="Proteomes" id="UP000054632"/>
    </source>
</evidence>
<dbReference type="Proteomes" id="UP000054826">
    <property type="component" value="Unassembled WGS sequence"/>
</dbReference>
<gene>
    <name evidence="2" type="ORF">T4A_14051</name>
    <name evidence="3" type="ORF">T4B_3612</name>
    <name evidence="4" type="ORF">T4C_11733</name>
</gene>